<name>A0ABT8WI03_9FLAO</name>
<feature type="transmembrane region" description="Helical" evidence="7">
    <location>
        <begin position="304"/>
        <end position="327"/>
    </location>
</feature>
<dbReference type="InterPro" id="IPR050171">
    <property type="entry name" value="MFS_Transporters"/>
</dbReference>
<comment type="subcellular location">
    <subcellularLocation>
        <location evidence="1">Cell membrane</location>
        <topology evidence="1">Multi-pass membrane protein</topology>
    </subcellularLocation>
</comment>
<feature type="transmembrane region" description="Helical" evidence="7">
    <location>
        <begin position="12"/>
        <end position="36"/>
    </location>
</feature>
<proteinExistence type="predicted"/>
<feature type="transmembrane region" description="Helical" evidence="7">
    <location>
        <begin position="206"/>
        <end position="223"/>
    </location>
</feature>
<dbReference type="PANTHER" id="PTHR23517:SF15">
    <property type="entry name" value="PROTON-DEPENDENT OLIGOPEPTIDE FAMILY TRANSPORT PROTEIN"/>
    <property type="match status" value="1"/>
</dbReference>
<feature type="transmembrane region" description="Helical" evidence="7">
    <location>
        <begin position="339"/>
        <end position="361"/>
    </location>
</feature>
<gene>
    <name evidence="8" type="ORF">Q4Q40_00395</name>
</gene>
<keyword evidence="2" id="KW-0813">Transport</keyword>
<organism evidence="8 9">
    <name type="scientific">Flavivirga jejuensis</name>
    <dbReference type="NCBI Taxonomy" id="870487"/>
    <lineage>
        <taxon>Bacteria</taxon>
        <taxon>Pseudomonadati</taxon>
        <taxon>Bacteroidota</taxon>
        <taxon>Flavobacteriia</taxon>
        <taxon>Flavobacteriales</taxon>
        <taxon>Flavobacteriaceae</taxon>
        <taxon>Flavivirga</taxon>
    </lineage>
</organism>
<dbReference type="EMBL" id="JAUOEL010000001">
    <property type="protein sequence ID" value="MDO5972627.1"/>
    <property type="molecule type" value="Genomic_DNA"/>
</dbReference>
<reference evidence="8" key="1">
    <citation type="submission" date="2023-07" db="EMBL/GenBank/DDBJ databases">
        <title>Two novel species in the genus Flavivirga.</title>
        <authorList>
            <person name="Kwon K."/>
        </authorList>
    </citation>
    <scope>NUCLEOTIDE SEQUENCE</scope>
    <source>
        <strain evidence="8">KACC 14158</strain>
    </source>
</reference>
<evidence type="ECO:0000256" key="4">
    <source>
        <dbReference type="ARBA" id="ARBA00022692"/>
    </source>
</evidence>
<dbReference type="SUPFAM" id="SSF103473">
    <property type="entry name" value="MFS general substrate transporter"/>
    <property type="match status" value="1"/>
</dbReference>
<evidence type="ECO:0000256" key="2">
    <source>
        <dbReference type="ARBA" id="ARBA00022448"/>
    </source>
</evidence>
<sequence length="412" mass="45764">MQNNSHSKPALIYAIAYCFERASYYGIRTVIVLYMVGETLKMSNHEAMGTFGWFSLFIVFSKILGGLLGDLLVGNKKVMLIGGTLQTLGCFILCIQSLTSLYIGFGLIILGSGLFTSNAIAEFGKQYLINKPKLLDAGFTLLHLGITIGSFIGIIILGYVAESNFNYGFIVAGMLIMLATVLAVFTNKNQGVLSSNYKNISINKKLLYIIAVIITSGIFWIVYQSTYFEVYTIQEKVFDGIDLIPEIYLKTELSSYFGIIVISILALVWTYIYTNSFFKIFLGLIASALSFIILLFIPETPNSLSLIIFMLSAFLLSAGEMLISPILYSVIAKLSNPKYLAIILSLITIPYMLFNNISGIITAYSNEISYNTIFLISAFILLVFGVIAYVLSLIYKKDDRIHLSKEAEEFLS</sequence>
<keyword evidence="4 7" id="KW-0812">Transmembrane</keyword>
<feature type="transmembrane region" description="Helical" evidence="7">
    <location>
        <begin position="280"/>
        <end position="298"/>
    </location>
</feature>
<dbReference type="PANTHER" id="PTHR23517">
    <property type="entry name" value="RESISTANCE PROTEIN MDTM, PUTATIVE-RELATED-RELATED"/>
    <property type="match status" value="1"/>
</dbReference>
<feature type="transmembrane region" description="Helical" evidence="7">
    <location>
        <begin position="141"/>
        <end position="161"/>
    </location>
</feature>
<dbReference type="InterPro" id="IPR036259">
    <property type="entry name" value="MFS_trans_sf"/>
</dbReference>
<evidence type="ECO:0000313" key="9">
    <source>
        <dbReference type="Proteomes" id="UP001176806"/>
    </source>
</evidence>
<keyword evidence="3" id="KW-1003">Cell membrane</keyword>
<dbReference type="InterPro" id="IPR011701">
    <property type="entry name" value="MFS"/>
</dbReference>
<evidence type="ECO:0000256" key="3">
    <source>
        <dbReference type="ARBA" id="ARBA00022475"/>
    </source>
</evidence>
<dbReference type="Proteomes" id="UP001176806">
    <property type="component" value="Unassembled WGS sequence"/>
</dbReference>
<evidence type="ECO:0000256" key="5">
    <source>
        <dbReference type="ARBA" id="ARBA00022989"/>
    </source>
</evidence>
<feature type="transmembrane region" description="Helical" evidence="7">
    <location>
        <begin position="51"/>
        <end position="71"/>
    </location>
</feature>
<evidence type="ECO:0000256" key="7">
    <source>
        <dbReference type="SAM" id="Phobius"/>
    </source>
</evidence>
<accession>A0ABT8WI03</accession>
<dbReference type="RefSeq" id="WP_303299690.1">
    <property type="nucleotide sequence ID" value="NZ_BAABDA010000042.1"/>
</dbReference>
<dbReference type="Gene3D" id="1.20.1250.20">
    <property type="entry name" value="MFS general substrate transporter like domains"/>
    <property type="match status" value="2"/>
</dbReference>
<keyword evidence="5 7" id="KW-1133">Transmembrane helix</keyword>
<keyword evidence="6 7" id="KW-0472">Membrane</keyword>
<protein>
    <submittedName>
        <fullName evidence="8">MFS transporter</fullName>
    </submittedName>
</protein>
<evidence type="ECO:0000313" key="8">
    <source>
        <dbReference type="EMBL" id="MDO5972627.1"/>
    </source>
</evidence>
<feature type="transmembrane region" description="Helical" evidence="7">
    <location>
        <begin position="373"/>
        <end position="395"/>
    </location>
</feature>
<comment type="caution">
    <text evidence="8">The sequence shown here is derived from an EMBL/GenBank/DDBJ whole genome shotgun (WGS) entry which is preliminary data.</text>
</comment>
<dbReference type="Pfam" id="PF07690">
    <property type="entry name" value="MFS_1"/>
    <property type="match status" value="1"/>
</dbReference>
<evidence type="ECO:0000256" key="6">
    <source>
        <dbReference type="ARBA" id="ARBA00023136"/>
    </source>
</evidence>
<feature type="transmembrane region" description="Helical" evidence="7">
    <location>
        <begin position="253"/>
        <end position="273"/>
    </location>
</feature>
<evidence type="ECO:0000256" key="1">
    <source>
        <dbReference type="ARBA" id="ARBA00004651"/>
    </source>
</evidence>
<feature type="transmembrane region" description="Helical" evidence="7">
    <location>
        <begin position="167"/>
        <end position="185"/>
    </location>
</feature>
<keyword evidence="9" id="KW-1185">Reference proteome</keyword>